<reference evidence="3" key="1">
    <citation type="journal article" date="2000" name="J. Gen. Virol.">
        <title>Phylogenetic position of the Diadromus pulchellus ascovirus DNA polymerase among viruses with large double-stranded DNA genomes.</title>
        <authorList>
            <person name="Stasiak K."/>
            <person name="Demattei M.V."/>
            <person name="Federici B.A."/>
            <person name="Bigot Y."/>
        </authorList>
    </citation>
    <scope>NUCLEOTIDE SEQUENCE</scope>
</reference>
<accession>Q9DSX2</accession>
<dbReference type="EMBL" id="AJ279812">
    <property type="protein sequence ID" value="CAC19113.1"/>
    <property type="molecule type" value="Genomic_DNA"/>
</dbReference>
<protein>
    <submittedName>
        <fullName evidence="3">Uncharacterized protein</fullName>
    </submittedName>
</protein>
<organism evidence="3">
    <name type="scientific">Diadromus pulchellus ascovirus 4a</name>
    <dbReference type="NCBI Taxonomy" id="158683"/>
    <lineage>
        <taxon>Viruses</taxon>
        <taxon>Varidnaviria</taxon>
        <taxon>Bamfordvirae</taxon>
        <taxon>Nucleocytoviricota</taxon>
        <taxon>Megaviricetes</taxon>
        <taxon>Pimascovirales</taxon>
        <taxon>Pimascovirales incertae sedis</taxon>
        <taxon>Ascoviridae</taxon>
        <taxon>Toursvirus</taxon>
        <taxon>Toursvirus dptv1a</taxon>
    </lineage>
</organism>
<keyword evidence="2" id="KW-0812">Transmembrane</keyword>
<feature type="transmembrane region" description="Helical" evidence="2">
    <location>
        <begin position="6"/>
        <end position="34"/>
    </location>
</feature>
<keyword evidence="2" id="KW-0472">Membrane</keyword>
<evidence type="ECO:0000256" key="2">
    <source>
        <dbReference type="SAM" id="Phobius"/>
    </source>
</evidence>
<feature type="compositionally biased region" description="Low complexity" evidence="1">
    <location>
        <begin position="47"/>
        <end position="59"/>
    </location>
</feature>
<keyword evidence="2" id="KW-1133">Transmembrane helix</keyword>
<feature type="region of interest" description="Disordered" evidence="1">
    <location>
        <begin position="43"/>
        <end position="62"/>
    </location>
</feature>
<evidence type="ECO:0000313" key="3">
    <source>
        <dbReference type="EMBL" id="CAC19113.1"/>
    </source>
</evidence>
<name>Q9DSX2_9VIRU</name>
<proteinExistence type="predicted"/>
<evidence type="ECO:0000256" key="1">
    <source>
        <dbReference type="SAM" id="MobiDB-lite"/>
    </source>
</evidence>
<sequence>MVVLKYSIAVAVISADAFMPFSSFMVSASPLSLLRRKFRNRSHSERATSASSPTSSSISKPHMRASSLRTAASIFIFDDIKYKNWFNCFRSGRSSSIELAPIGVACRCAACSSHSPTLPPSMRRLRD</sequence>